<organism evidence="1 2">
    <name type="scientific">Aeromonas phage PX29</name>
    <dbReference type="NCBI Taxonomy" id="926067"/>
    <lineage>
        <taxon>Viruses</taxon>
        <taxon>Duplodnaviria</taxon>
        <taxon>Heunggongvirae</taxon>
        <taxon>Uroviricota</taxon>
        <taxon>Caudoviricetes</taxon>
        <taxon>Pantevenvirales</taxon>
        <taxon>Straboviridae</taxon>
        <taxon>Angelvirus</taxon>
        <taxon>Angelvirus px29</taxon>
    </lineage>
</organism>
<evidence type="ECO:0000313" key="2">
    <source>
        <dbReference type="Proteomes" id="UP000008726"/>
    </source>
</evidence>
<proteinExistence type="predicted"/>
<dbReference type="GeneID" id="18559965"/>
<keyword evidence="2" id="KW-1185">Reference proteome</keyword>
<protein>
    <submittedName>
        <fullName evidence="1">Uncharacterized protein</fullName>
    </submittedName>
</protein>
<name>E5DPX4_9CAUD</name>
<gene>
    <name evidence="1" type="ORF">PX29p041</name>
</gene>
<sequence>MFTALQTKIKSIFMSKNERLKLKFLDNSDLTKYYDLLKMRIEKPDRYADAMETLYKISDRTLARKTIACGICYHVGFEVASILRVDSLMAMYPHWDKETCNDLFLIDIKDGSSPQMQYAEERYYRNNVKYYEARLELARHWLNVMTFVDNHYNQK</sequence>
<dbReference type="Proteomes" id="UP000008726">
    <property type="component" value="Segment"/>
</dbReference>
<reference evidence="1 2" key="1">
    <citation type="journal article" date="2010" name="Virol. J.">
        <title>Genomes of the T4-related bacteriophages as windows on microbial genome evolution.</title>
        <authorList>
            <person name="Petrov V.M."/>
            <person name="Ratnayaka S."/>
            <person name="Nolan J.M."/>
            <person name="Miller E.S."/>
            <person name="Karam J.D."/>
        </authorList>
    </citation>
    <scope>NUCLEOTIDE SEQUENCE [LARGE SCALE GENOMIC DNA]</scope>
</reference>
<dbReference type="KEGG" id="vg:18559965"/>
<evidence type="ECO:0000313" key="1">
    <source>
        <dbReference type="EMBL" id="ADQ52760.1"/>
    </source>
</evidence>
<accession>E5DPX4</accession>
<dbReference type="EMBL" id="GU396103">
    <property type="protein sequence ID" value="ADQ52760.1"/>
    <property type="molecule type" value="Genomic_DNA"/>
</dbReference>
<dbReference type="OrthoDB" id="26419at10239"/>
<dbReference type="RefSeq" id="YP_009011470.1">
    <property type="nucleotide sequence ID" value="NC_023688.1"/>
</dbReference>